<dbReference type="AlphaFoldDB" id="A0ABD0J3L1"/>
<accession>A0ABD0J3L1</accession>
<reference evidence="2 3" key="1">
    <citation type="journal article" date="2023" name="Sci. Data">
        <title>Genome assembly of the Korean intertidal mud-creeper Batillaria attramentaria.</title>
        <authorList>
            <person name="Patra A.K."/>
            <person name="Ho P.T."/>
            <person name="Jun S."/>
            <person name="Lee S.J."/>
            <person name="Kim Y."/>
            <person name="Won Y.J."/>
        </authorList>
    </citation>
    <scope>NUCLEOTIDE SEQUENCE [LARGE SCALE GENOMIC DNA]</scope>
    <source>
        <strain evidence="2">Wonlab-2016</strain>
    </source>
</reference>
<dbReference type="EMBL" id="JACVVK020000672">
    <property type="protein sequence ID" value="KAK7457306.1"/>
    <property type="molecule type" value="Genomic_DNA"/>
</dbReference>
<comment type="caution">
    <text evidence="2">The sequence shown here is derived from an EMBL/GenBank/DDBJ whole genome shotgun (WGS) entry which is preliminary data.</text>
</comment>
<organism evidence="2 3">
    <name type="scientific">Batillaria attramentaria</name>
    <dbReference type="NCBI Taxonomy" id="370345"/>
    <lineage>
        <taxon>Eukaryota</taxon>
        <taxon>Metazoa</taxon>
        <taxon>Spiralia</taxon>
        <taxon>Lophotrochozoa</taxon>
        <taxon>Mollusca</taxon>
        <taxon>Gastropoda</taxon>
        <taxon>Caenogastropoda</taxon>
        <taxon>Sorbeoconcha</taxon>
        <taxon>Cerithioidea</taxon>
        <taxon>Batillariidae</taxon>
        <taxon>Batillaria</taxon>
    </lineage>
</organism>
<feature type="region of interest" description="Disordered" evidence="1">
    <location>
        <begin position="88"/>
        <end position="110"/>
    </location>
</feature>
<gene>
    <name evidence="2" type="ORF">BaRGS_00039219</name>
</gene>
<evidence type="ECO:0000313" key="3">
    <source>
        <dbReference type="Proteomes" id="UP001519460"/>
    </source>
</evidence>
<feature type="compositionally biased region" description="Basic residues" evidence="1">
    <location>
        <begin position="101"/>
        <end position="110"/>
    </location>
</feature>
<feature type="region of interest" description="Disordered" evidence="1">
    <location>
        <begin position="44"/>
        <end position="64"/>
    </location>
</feature>
<evidence type="ECO:0000256" key="1">
    <source>
        <dbReference type="SAM" id="MobiDB-lite"/>
    </source>
</evidence>
<proteinExistence type="predicted"/>
<dbReference type="Proteomes" id="UP001519460">
    <property type="component" value="Unassembled WGS sequence"/>
</dbReference>
<keyword evidence="3" id="KW-1185">Reference proteome</keyword>
<protein>
    <submittedName>
        <fullName evidence="2">Uncharacterized protein</fullName>
    </submittedName>
</protein>
<name>A0ABD0J3L1_9CAEN</name>
<evidence type="ECO:0000313" key="2">
    <source>
        <dbReference type="EMBL" id="KAK7457306.1"/>
    </source>
</evidence>
<sequence length="110" mass="12302">MGVRGSLGRSLISRPDIDDRLIHVLPYDPWTQCHVIYHRGDEGNLNDRRATMGGNEGKFSASSRESNLQPCFPVVLCVLSLSSLGTLYMTENPQGGEREKKKGKKKKSQR</sequence>